<evidence type="ECO:0000313" key="2">
    <source>
        <dbReference type="EMBL" id="MPC87052.1"/>
    </source>
</evidence>
<sequence>MATLRGKRVLSTMSFWMSAIITSITISYSAPRDSALPEVLRSGEPGGGSQQAGHDPSTGAGGQQGRRQGGQQIPGQDEHHGGYAHQCEGLGHHRHAADGGTGQKSEARG</sequence>
<accession>A0A5B7IT30</accession>
<evidence type="ECO:0000256" key="1">
    <source>
        <dbReference type="SAM" id="MobiDB-lite"/>
    </source>
</evidence>
<name>A0A5B7IT30_PORTR</name>
<dbReference type="Proteomes" id="UP000324222">
    <property type="component" value="Unassembled WGS sequence"/>
</dbReference>
<dbReference type="EMBL" id="VSRR010073378">
    <property type="protein sequence ID" value="MPC87052.1"/>
    <property type="molecule type" value="Genomic_DNA"/>
</dbReference>
<organism evidence="2 3">
    <name type="scientific">Portunus trituberculatus</name>
    <name type="common">Swimming crab</name>
    <name type="synonym">Neptunus trituberculatus</name>
    <dbReference type="NCBI Taxonomy" id="210409"/>
    <lineage>
        <taxon>Eukaryota</taxon>
        <taxon>Metazoa</taxon>
        <taxon>Ecdysozoa</taxon>
        <taxon>Arthropoda</taxon>
        <taxon>Crustacea</taxon>
        <taxon>Multicrustacea</taxon>
        <taxon>Malacostraca</taxon>
        <taxon>Eumalacostraca</taxon>
        <taxon>Eucarida</taxon>
        <taxon>Decapoda</taxon>
        <taxon>Pleocyemata</taxon>
        <taxon>Brachyura</taxon>
        <taxon>Eubrachyura</taxon>
        <taxon>Portunoidea</taxon>
        <taxon>Portunidae</taxon>
        <taxon>Portuninae</taxon>
        <taxon>Portunus</taxon>
    </lineage>
</organism>
<comment type="caution">
    <text evidence="2">The sequence shown here is derived from an EMBL/GenBank/DDBJ whole genome shotgun (WGS) entry which is preliminary data.</text>
</comment>
<gene>
    <name evidence="2" type="ORF">E2C01_081900</name>
</gene>
<protein>
    <submittedName>
        <fullName evidence="2">Uncharacterized protein</fullName>
    </submittedName>
</protein>
<keyword evidence="3" id="KW-1185">Reference proteome</keyword>
<dbReference type="AlphaFoldDB" id="A0A5B7IT30"/>
<reference evidence="2 3" key="1">
    <citation type="submission" date="2019-05" db="EMBL/GenBank/DDBJ databases">
        <title>Another draft genome of Portunus trituberculatus and its Hox gene families provides insights of decapod evolution.</title>
        <authorList>
            <person name="Jeong J.-H."/>
            <person name="Song I."/>
            <person name="Kim S."/>
            <person name="Choi T."/>
            <person name="Kim D."/>
            <person name="Ryu S."/>
            <person name="Kim W."/>
        </authorList>
    </citation>
    <scope>NUCLEOTIDE SEQUENCE [LARGE SCALE GENOMIC DNA]</scope>
    <source>
        <tissue evidence="2">Muscle</tissue>
    </source>
</reference>
<evidence type="ECO:0000313" key="3">
    <source>
        <dbReference type="Proteomes" id="UP000324222"/>
    </source>
</evidence>
<feature type="compositionally biased region" description="Gly residues" evidence="1">
    <location>
        <begin position="59"/>
        <end position="68"/>
    </location>
</feature>
<feature type="region of interest" description="Disordered" evidence="1">
    <location>
        <begin position="37"/>
        <end position="109"/>
    </location>
</feature>
<proteinExistence type="predicted"/>